<dbReference type="PROSITE" id="PS51000">
    <property type="entry name" value="HTH_DEOR_2"/>
    <property type="match status" value="1"/>
</dbReference>
<dbReference type="SUPFAM" id="SSF46785">
    <property type="entry name" value="Winged helix' DNA-binding domain"/>
    <property type="match status" value="1"/>
</dbReference>
<evidence type="ECO:0000256" key="4">
    <source>
        <dbReference type="ARBA" id="ARBA00023125"/>
    </source>
</evidence>
<feature type="domain" description="HTH deoR-type" evidence="7">
    <location>
        <begin position="3"/>
        <end position="58"/>
    </location>
</feature>
<dbReference type="InterPro" id="IPR001034">
    <property type="entry name" value="DeoR_HTH"/>
</dbReference>
<dbReference type="SMART" id="SM00420">
    <property type="entry name" value="HTH_DEOR"/>
    <property type="match status" value="1"/>
</dbReference>
<keyword evidence="5" id="KW-0804">Transcription</keyword>
<reference evidence="8" key="2">
    <citation type="submission" date="2022-05" db="EMBL/GenBank/DDBJ databases">
        <authorList>
            <person name="Kim J.-S."/>
            <person name="Lee K."/>
            <person name="Suh M."/>
            <person name="Eom M."/>
            <person name="Kim J.-S."/>
            <person name="Kim D.-S."/>
            <person name="Ko S.-H."/>
            <person name="Shin Y."/>
            <person name="Lee J.-S."/>
        </authorList>
    </citation>
    <scope>NUCLEOTIDE SEQUENCE</scope>
    <source>
        <strain evidence="8">N237</strain>
    </source>
</reference>
<dbReference type="InterPro" id="IPR037171">
    <property type="entry name" value="NagB/RpiA_transferase-like"/>
</dbReference>
<dbReference type="Gene3D" id="3.40.50.1360">
    <property type="match status" value="1"/>
</dbReference>
<dbReference type="SMART" id="SM01134">
    <property type="entry name" value="DeoRC"/>
    <property type="match status" value="1"/>
</dbReference>
<dbReference type="PANTHER" id="PTHR30363:SF4">
    <property type="entry name" value="GLYCEROL-3-PHOSPHATE REGULON REPRESSOR"/>
    <property type="match status" value="1"/>
</dbReference>
<dbReference type="GO" id="GO:0003677">
    <property type="term" value="F:DNA binding"/>
    <property type="evidence" value="ECO:0007669"/>
    <property type="project" value="UniProtKB-KW"/>
</dbReference>
<evidence type="ECO:0000256" key="6">
    <source>
        <dbReference type="ARBA" id="ARBA00024937"/>
    </source>
</evidence>
<evidence type="ECO:0000256" key="1">
    <source>
        <dbReference type="ARBA" id="ARBA00021390"/>
    </source>
</evidence>
<dbReference type="InterPro" id="IPR036390">
    <property type="entry name" value="WH_DNA-bd_sf"/>
</dbReference>
<dbReference type="InterPro" id="IPR036388">
    <property type="entry name" value="WH-like_DNA-bd_sf"/>
</dbReference>
<keyword evidence="2" id="KW-0678">Repressor</keyword>
<evidence type="ECO:0000313" key="8">
    <source>
        <dbReference type="EMBL" id="UQX86985.1"/>
    </source>
</evidence>
<gene>
    <name evidence="8" type="ORF">M6D93_11775</name>
</gene>
<dbReference type="SUPFAM" id="SSF100950">
    <property type="entry name" value="NagB/RpiA/CoA transferase-like"/>
    <property type="match status" value="1"/>
</dbReference>
<name>A0ABY4QVG7_9ACTN</name>
<dbReference type="EMBL" id="CP097332">
    <property type="protein sequence ID" value="UQX86985.1"/>
    <property type="molecule type" value="Genomic_DNA"/>
</dbReference>
<dbReference type="InterPro" id="IPR018356">
    <property type="entry name" value="Tscrpt_reg_HTH_DeoR_CS"/>
</dbReference>
<proteinExistence type="predicted"/>
<dbReference type="Pfam" id="PF08220">
    <property type="entry name" value="HTH_DeoR"/>
    <property type="match status" value="1"/>
</dbReference>
<reference evidence="8" key="1">
    <citation type="journal article" date="2018" name="Int. J. Syst. Evol. Microbiol.">
        <title>Jatrophihabitans telluris sp. nov., isolated from sediment soil of lava forest wetlands and the emended description of the genus Jatrophihabitans.</title>
        <authorList>
            <person name="Lee K.C."/>
            <person name="Suh M.K."/>
            <person name="Eom M.K."/>
            <person name="Kim K.K."/>
            <person name="Kim J.S."/>
            <person name="Kim D.S."/>
            <person name="Ko S.H."/>
            <person name="Shin Y.K."/>
            <person name="Lee J.S."/>
        </authorList>
    </citation>
    <scope>NUCLEOTIDE SEQUENCE</scope>
    <source>
        <strain evidence="8">N237</strain>
    </source>
</reference>
<evidence type="ECO:0000256" key="5">
    <source>
        <dbReference type="ARBA" id="ARBA00023163"/>
    </source>
</evidence>
<evidence type="ECO:0000313" key="9">
    <source>
        <dbReference type="Proteomes" id="UP001056336"/>
    </source>
</evidence>
<keyword evidence="9" id="KW-1185">Reference proteome</keyword>
<dbReference type="PANTHER" id="PTHR30363">
    <property type="entry name" value="HTH-TYPE TRANSCRIPTIONAL REGULATOR SRLR-RELATED"/>
    <property type="match status" value="1"/>
</dbReference>
<protein>
    <recommendedName>
        <fullName evidence="1">Lactose phosphotransferase system repressor</fullName>
    </recommendedName>
</protein>
<dbReference type="PROSITE" id="PS00894">
    <property type="entry name" value="HTH_DEOR_1"/>
    <property type="match status" value="1"/>
</dbReference>
<dbReference type="RefSeq" id="WP_249769403.1">
    <property type="nucleotide sequence ID" value="NZ_CP097332.1"/>
</dbReference>
<evidence type="ECO:0000256" key="3">
    <source>
        <dbReference type="ARBA" id="ARBA00023015"/>
    </source>
</evidence>
<keyword evidence="4 8" id="KW-0238">DNA-binding</keyword>
<keyword evidence="3" id="KW-0805">Transcription regulation</keyword>
<accession>A0ABY4QVG7</accession>
<dbReference type="InterPro" id="IPR014036">
    <property type="entry name" value="DeoR-like_C"/>
</dbReference>
<evidence type="ECO:0000256" key="2">
    <source>
        <dbReference type="ARBA" id="ARBA00022491"/>
    </source>
</evidence>
<dbReference type="PRINTS" id="PR00037">
    <property type="entry name" value="HTHLACR"/>
</dbReference>
<dbReference type="InterPro" id="IPR050313">
    <property type="entry name" value="Carb_Metab_HTH_regulators"/>
</dbReference>
<dbReference type="Proteomes" id="UP001056336">
    <property type="component" value="Chromosome"/>
</dbReference>
<organism evidence="8 9">
    <name type="scientific">Jatrophihabitans telluris</name>
    <dbReference type="NCBI Taxonomy" id="2038343"/>
    <lineage>
        <taxon>Bacteria</taxon>
        <taxon>Bacillati</taxon>
        <taxon>Actinomycetota</taxon>
        <taxon>Actinomycetes</taxon>
        <taxon>Jatrophihabitantales</taxon>
        <taxon>Jatrophihabitantaceae</taxon>
        <taxon>Jatrophihabitans</taxon>
    </lineage>
</organism>
<dbReference type="Gene3D" id="1.10.10.10">
    <property type="entry name" value="Winged helix-like DNA-binding domain superfamily/Winged helix DNA-binding domain"/>
    <property type="match status" value="1"/>
</dbReference>
<comment type="function">
    <text evidence="6">Repressor of the lactose catabolism operon. Galactose-6-phosphate is the inducer.</text>
</comment>
<dbReference type="Pfam" id="PF00455">
    <property type="entry name" value="DeoRC"/>
    <property type="match status" value="1"/>
</dbReference>
<sequence>MLVVERHDRIRELVDTRRVISTDDLAQVLAVSAETVRRDLLLLDGQGLLRRVHGGAMACAAHVGVEPPFADRETLASSAKSVIGTFAAGLVTSGQTVVFDVGTTAAAAARSLPASFVGTVATCSLLVAAQLAERPSVEVLICGGRVRRGDLAVSNAQALSFFADLHADVAFLGCGGVDAEAGLTDFYPDEVATRRVILANSALSYVLADSSKLSRVAPHRVCGLDQLSAVITDRRPPVALQRAAERAGARIHTAA</sequence>
<evidence type="ECO:0000259" key="7">
    <source>
        <dbReference type="PROSITE" id="PS51000"/>
    </source>
</evidence>